<evidence type="ECO:0000313" key="1">
    <source>
        <dbReference type="EMBL" id="MCF2220671.1"/>
    </source>
</evidence>
<dbReference type="Proteomes" id="UP001430374">
    <property type="component" value="Unassembled WGS sequence"/>
</dbReference>
<comment type="caution">
    <text evidence="1">The sequence shown here is derived from an EMBL/GenBank/DDBJ whole genome shotgun (WGS) entry which is preliminary data.</text>
</comment>
<dbReference type="RefSeq" id="WP_235132086.1">
    <property type="nucleotide sequence ID" value="NZ_JACSGT010000002.1"/>
</dbReference>
<gene>
    <name evidence="1" type="ORF">H9Q08_15395</name>
</gene>
<sequence>MLKLEDFKIKEIETLDSIKGGKAMGDCLETTHHYVNFLGWIIETGTSGDIHPD</sequence>
<evidence type="ECO:0008006" key="3">
    <source>
        <dbReference type="Google" id="ProtNLM"/>
    </source>
</evidence>
<keyword evidence="2" id="KW-1185">Reference proteome</keyword>
<reference evidence="1" key="1">
    <citation type="submission" date="2021-08" db="EMBL/GenBank/DDBJ databases">
        <title>Complete genome sequence of Chryseobacterium sp strain PS-8.</title>
        <authorList>
            <person name="Das S.K."/>
        </authorList>
    </citation>
    <scope>NUCLEOTIDE SEQUENCE</scope>
    <source>
        <strain evidence="1">PS-8</strain>
    </source>
</reference>
<accession>A0ABS9C7X5</accession>
<organism evidence="1 2">
    <name type="scientific">Chryseobacterium indicum</name>
    <dbReference type="NCBI Taxonomy" id="2766954"/>
    <lineage>
        <taxon>Bacteria</taxon>
        <taxon>Pseudomonadati</taxon>
        <taxon>Bacteroidota</taxon>
        <taxon>Flavobacteriia</taxon>
        <taxon>Flavobacteriales</taxon>
        <taxon>Weeksellaceae</taxon>
        <taxon>Chryseobacterium group</taxon>
        <taxon>Chryseobacterium</taxon>
    </lineage>
</organism>
<dbReference type="EMBL" id="JACSGT010000002">
    <property type="protein sequence ID" value="MCF2220671.1"/>
    <property type="molecule type" value="Genomic_DNA"/>
</dbReference>
<protein>
    <recommendedName>
        <fullName evidence="3">Bacteriocin</fullName>
    </recommendedName>
</protein>
<evidence type="ECO:0000313" key="2">
    <source>
        <dbReference type="Proteomes" id="UP001430374"/>
    </source>
</evidence>
<proteinExistence type="predicted"/>
<name>A0ABS9C7X5_9FLAO</name>